<evidence type="ECO:0000256" key="2">
    <source>
        <dbReference type="ARBA" id="ARBA00022747"/>
    </source>
</evidence>
<evidence type="ECO:0000256" key="4">
    <source>
        <dbReference type="SAM" id="Coils"/>
    </source>
</evidence>
<dbReference type="Pfam" id="PF01420">
    <property type="entry name" value="Methylase_S"/>
    <property type="match status" value="1"/>
</dbReference>
<feature type="coiled-coil region" evidence="4">
    <location>
        <begin position="236"/>
        <end position="263"/>
    </location>
</feature>
<comment type="caution">
    <text evidence="6">The sequence shown here is derived from an EMBL/GenBank/DDBJ whole genome shotgun (WGS) entry which is preliminary data.</text>
</comment>
<keyword evidence="3" id="KW-0238">DNA-binding</keyword>
<dbReference type="EMBL" id="LOCO01000018">
    <property type="protein sequence ID" value="KXO08143.1"/>
    <property type="molecule type" value="Genomic_DNA"/>
</dbReference>
<dbReference type="PANTHER" id="PTHR43140:SF1">
    <property type="entry name" value="TYPE I RESTRICTION ENZYME ECOKI SPECIFICITY SUBUNIT"/>
    <property type="match status" value="1"/>
</dbReference>
<dbReference type="SUPFAM" id="SSF116734">
    <property type="entry name" value="DNA methylase specificity domain"/>
    <property type="match status" value="1"/>
</dbReference>
<comment type="similarity">
    <text evidence="1">Belongs to the type-I restriction system S methylase family.</text>
</comment>
<evidence type="ECO:0000256" key="1">
    <source>
        <dbReference type="ARBA" id="ARBA00010923"/>
    </source>
</evidence>
<dbReference type="PATRIC" id="fig|1306954.6.peg.1316"/>
<gene>
    <name evidence="6" type="ORF">J122_3038</name>
</gene>
<dbReference type="GO" id="GO:0009035">
    <property type="term" value="F:type I site-specific deoxyribonuclease activity"/>
    <property type="evidence" value="ECO:0007669"/>
    <property type="project" value="UniProtKB-EC"/>
</dbReference>
<keyword evidence="2" id="KW-0680">Restriction system</keyword>
<proteinExistence type="inferred from homology"/>
<dbReference type="InterPro" id="IPR000055">
    <property type="entry name" value="Restrct_endonuc_typeI_TRD"/>
</dbReference>
<feature type="domain" description="Type I restriction modification DNA specificity" evidence="5">
    <location>
        <begin position="141"/>
        <end position="259"/>
    </location>
</feature>
<dbReference type="EC" id="3.1.21.3" evidence="6"/>
<keyword evidence="7" id="KW-1185">Reference proteome</keyword>
<organism evidence="6 7">
    <name type="scientific">Marinobacter excellens LAMA 842</name>
    <dbReference type="NCBI Taxonomy" id="1306954"/>
    <lineage>
        <taxon>Bacteria</taxon>
        <taxon>Pseudomonadati</taxon>
        <taxon>Pseudomonadota</taxon>
        <taxon>Gammaproteobacteria</taxon>
        <taxon>Pseudomonadales</taxon>
        <taxon>Marinobacteraceae</taxon>
        <taxon>Marinobacter</taxon>
    </lineage>
</organism>
<dbReference type="GO" id="GO:0009307">
    <property type="term" value="P:DNA restriction-modification system"/>
    <property type="evidence" value="ECO:0007669"/>
    <property type="project" value="UniProtKB-KW"/>
</dbReference>
<keyword evidence="6" id="KW-0378">Hydrolase</keyword>
<name>A0A137S6U1_9GAMM</name>
<evidence type="ECO:0000313" key="7">
    <source>
        <dbReference type="Proteomes" id="UP000070282"/>
    </source>
</evidence>
<dbReference type="PANTHER" id="PTHR43140">
    <property type="entry name" value="TYPE-1 RESTRICTION ENZYME ECOKI SPECIFICITY PROTEIN"/>
    <property type="match status" value="1"/>
</dbReference>
<dbReference type="AlphaFoldDB" id="A0A137S6U1"/>
<dbReference type="GO" id="GO:0003677">
    <property type="term" value="F:DNA binding"/>
    <property type="evidence" value="ECO:0007669"/>
    <property type="project" value="UniProtKB-KW"/>
</dbReference>
<keyword evidence="4" id="KW-0175">Coiled coil</keyword>
<protein>
    <submittedName>
        <fullName evidence="6">Type I restriction-modification system, specificity subunit S</fullName>
        <ecNumber evidence="6">3.1.21.3</ecNumber>
    </submittedName>
</protein>
<dbReference type="InterPro" id="IPR051212">
    <property type="entry name" value="Type-I_RE_S_subunit"/>
</dbReference>
<dbReference type="Gene3D" id="3.90.220.20">
    <property type="entry name" value="DNA methylase specificity domains"/>
    <property type="match status" value="1"/>
</dbReference>
<evidence type="ECO:0000256" key="3">
    <source>
        <dbReference type="ARBA" id="ARBA00023125"/>
    </source>
</evidence>
<accession>A0A137S6U1</accession>
<reference evidence="7" key="1">
    <citation type="submission" date="2015-12" db="EMBL/GenBank/DDBJ databases">
        <authorList>
            <person name="Lima A."/>
            <person name="Farahani Zayas N."/>
            <person name="Castro Da Silva M.A."/>
            <person name="Cabral A."/>
            <person name="Pessatti M.L."/>
        </authorList>
    </citation>
    <scope>NUCLEOTIDE SEQUENCE [LARGE SCALE GENOMIC DNA]</scope>
    <source>
        <strain evidence="7">LAMA 842</strain>
    </source>
</reference>
<dbReference type="Proteomes" id="UP000070282">
    <property type="component" value="Unassembled WGS sequence"/>
</dbReference>
<evidence type="ECO:0000259" key="5">
    <source>
        <dbReference type="Pfam" id="PF01420"/>
    </source>
</evidence>
<sequence>MALCDRLEQQTSDQLEAHETLVDTLLGALTQSENATELADNWARLAAHFDTLFTTEQSIDKLKQTILQLATAGKLVPFQGAPVPLKNILSFGPRNGFSPKESNHETGCKVLKLGATTKGWLDLSESKNVDIGNSVLPHLWLKKGDILIQRGNAANHVGCNVLLDSDYPNYIYPDLMMKVRVKEEMAIPSFVALYLSAPGARQFMWERMTGTSGTMPKISKKVVEEIPVSLPDIETQKAVVQKVDELTALCDQLKQRLNQASETRCQLAEAVVEGALN</sequence>
<evidence type="ECO:0000313" key="6">
    <source>
        <dbReference type="EMBL" id="KXO08143.1"/>
    </source>
</evidence>
<dbReference type="CDD" id="cd17261">
    <property type="entry name" value="RMtype1_S_EcoKI-TRD2-CR2_like"/>
    <property type="match status" value="1"/>
</dbReference>
<dbReference type="InterPro" id="IPR044946">
    <property type="entry name" value="Restrct_endonuc_typeI_TRD_sf"/>
</dbReference>